<feature type="signal peptide" evidence="1">
    <location>
        <begin position="1"/>
        <end position="23"/>
    </location>
</feature>
<sequence length="139" mass="14748" precursor="true">MKPKSSMAVGLALVIASAVSAQAVPGNEAVLVLANGTRQVDTPPMPSTGPARPLCRADVGCHPGPWHMVETAPGLMECTEVQARPGTCRASTYGVTKRSRLWVVKARGVWLQCQYPDLASRCVPVFARPPANLPFDAVQ</sequence>
<dbReference type="KEGG" id="lch:Lcho_0869"/>
<dbReference type="HOGENOM" id="CLU_1881782_0_0_4"/>
<dbReference type="EMBL" id="CP001013">
    <property type="protein sequence ID" value="ACB33141.1"/>
    <property type="molecule type" value="Genomic_DNA"/>
</dbReference>
<dbReference type="STRING" id="395495.Lcho_0869"/>
<reference evidence="2 3" key="1">
    <citation type="submission" date="2008-03" db="EMBL/GenBank/DDBJ databases">
        <title>Complete sequence of Leptothrix cholodnii SP-6.</title>
        <authorList>
            <consortium name="US DOE Joint Genome Institute"/>
            <person name="Copeland A."/>
            <person name="Lucas S."/>
            <person name="Lapidus A."/>
            <person name="Glavina del Rio T."/>
            <person name="Dalin E."/>
            <person name="Tice H."/>
            <person name="Bruce D."/>
            <person name="Goodwin L."/>
            <person name="Pitluck S."/>
            <person name="Chertkov O."/>
            <person name="Brettin T."/>
            <person name="Detter J.C."/>
            <person name="Han C."/>
            <person name="Kuske C.R."/>
            <person name="Schmutz J."/>
            <person name="Larimer F."/>
            <person name="Land M."/>
            <person name="Hauser L."/>
            <person name="Kyrpides N."/>
            <person name="Lykidis A."/>
            <person name="Emerson D."/>
            <person name="Richardson P."/>
        </authorList>
    </citation>
    <scope>NUCLEOTIDE SEQUENCE [LARGE SCALE GENOMIC DNA]</scope>
    <source>
        <strain evidence="3">ATCC 51168 / LMG 8142 / SP-6</strain>
    </source>
</reference>
<dbReference type="Proteomes" id="UP000001693">
    <property type="component" value="Chromosome"/>
</dbReference>
<evidence type="ECO:0000313" key="2">
    <source>
        <dbReference type="EMBL" id="ACB33141.1"/>
    </source>
</evidence>
<evidence type="ECO:0000256" key="1">
    <source>
        <dbReference type="SAM" id="SignalP"/>
    </source>
</evidence>
<feature type="chain" id="PRO_5002772959" description="Secreted protein" evidence="1">
    <location>
        <begin position="24"/>
        <end position="139"/>
    </location>
</feature>
<dbReference type="eggNOG" id="ENOG503418S">
    <property type="taxonomic scope" value="Bacteria"/>
</dbReference>
<dbReference type="AlphaFoldDB" id="B1Y1W1"/>
<protein>
    <recommendedName>
        <fullName evidence="4">Secreted protein</fullName>
    </recommendedName>
</protein>
<name>B1Y1W1_LEPCP</name>
<gene>
    <name evidence="2" type="ordered locus">Lcho_0869</name>
</gene>
<organism evidence="2 3">
    <name type="scientific">Leptothrix cholodnii (strain ATCC 51168 / LMG 8142 / SP-6)</name>
    <name type="common">Leptothrix discophora (strain SP-6)</name>
    <dbReference type="NCBI Taxonomy" id="395495"/>
    <lineage>
        <taxon>Bacteria</taxon>
        <taxon>Pseudomonadati</taxon>
        <taxon>Pseudomonadota</taxon>
        <taxon>Betaproteobacteria</taxon>
        <taxon>Burkholderiales</taxon>
        <taxon>Sphaerotilaceae</taxon>
        <taxon>Leptothrix</taxon>
    </lineage>
</organism>
<evidence type="ECO:0000313" key="3">
    <source>
        <dbReference type="Proteomes" id="UP000001693"/>
    </source>
</evidence>
<keyword evidence="3" id="KW-1185">Reference proteome</keyword>
<dbReference type="RefSeq" id="WP_012345903.1">
    <property type="nucleotide sequence ID" value="NC_010524.1"/>
</dbReference>
<accession>B1Y1W1</accession>
<keyword evidence="1" id="KW-0732">Signal</keyword>
<proteinExistence type="predicted"/>
<dbReference type="OrthoDB" id="9153176at2"/>
<evidence type="ECO:0008006" key="4">
    <source>
        <dbReference type="Google" id="ProtNLM"/>
    </source>
</evidence>